<dbReference type="Pfam" id="PF03666">
    <property type="entry name" value="NPR3"/>
    <property type="match status" value="1"/>
</dbReference>
<dbReference type="GO" id="GO:0038202">
    <property type="term" value="P:TORC1 signaling"/>
    <property type="evidence" value="ECO:0007669"/>
    <property type="project" value="TreeGrafter"/>
</dbReference>
<dbReference type="GO" id="GO:0010508">
    <property type="term" value="P:positive regulation of autophagy"/>
    <property type="evidence" value="ECO:0007669"/>
    <property type="project" value="TreeGrafter"/>
</dbReference>
<evidence type="ECO:0000256" key="3">
    <source>
        <dbReference type="SAM" id="MobiDB-lite"/>
    </source>
</evidence>
<feature type="compositionally biased region" description="Acidic residues" evidence="3">
    <location>
        <begin position="136"/>
        <end position="146"/>
    </location>
</feature>
<dbReference type="OrthoDB" id="18648at2759"/>
<dbReference type="RefSeq" id="XP_028477282.1">
    <property type="nucleotide sequence ID" value="XM_028622390.1"/>
</dbReference>
<dbReference type="Proteomes" id="UP000279236">
    <property type="component" value="Unassembled WGS sequence"/>
</dbReference>
<dbReference type="Pfam" id="PF24064">
    <property type="entry name" value="HTH_NPRL3"/>
    <property type="match status" value="1"/>
</dbReference>
<feature type="compositionally biased region" description="Low complexity" evidence="3">
    <location>
        <begin position="126"/>
        <end position="135"/>
    </location>
</feature>
<dbReference type="PANTHER" id="PTHR13153">
    <property type="entry name" value="CGTHBA PROTEIN -14 GENE PROTEIN"/>
    <property type="match status" value="1"/>
</dbReference>
<comment type="function">
    <text evidence="2">Mediates inactivation of the TORC1 complex in response to amino acid starvation. Required for meiotic nuclear division.</text>
</comment>
<dbReference type="GO" id="GO:0034198">
    <property type="term" value="P:cellular response to amino acid starvation"/>
    <property type="evidence" value="ECO:0007669"/>
    <property type="project" value="TreeGrafter"/>
</dbReference>
<feature type="region of interest" description="Disordered" evidence="3">
    <location>
        <begin position="328"/>
        <end position="352"/>
    </location>
</feature>
<feature type="domain" description="GATOR1 complex protein NPRL3 C-terminal HTH" evidence="4">
    <location>
        <begin position="884"/>
        <end position="942"/>
    </location>
</feature>
<proteinExistence type="inferred from homology"/>
<dbReference type="GeneID" id="39591551"/>
<gene>
    <name evidence="5" type="ORF">EHS24_007008</name>
</gene>
<organism evidence="5 6">
    <name type="scientific">Apiotrichum porosum</name>
    <dbReference type="NCBI Taxonomy" id="105984"/>
    <lineage>
        <taxon>Eukaryota</taxon>
        <taxon>Fungi</taxon>
        <taxon>Dikarya</taxon>
        <taxon>Basidiomycota</taxon>
        <taxon>Agaricomycotina</taxon>
        <taxon>Tremellomycetes</taxon>
        <taxon>Trichosporonales</taxon>
        <taxon>Trichosporonaceae</taxon>
        <taxon>Apiotrichum</taxon>
    </lineage>
</organism>
<feature type="region of interest" description="Disordered" evidence="3">
    <location>
        <begin position="257"/>
        <end position="311"/>
    </location>
</feature>
<feature type="compositionally biased region" description="Polar residues" evidence="3">
    <location>
        <begin position="104"/>
        <end position="125"/>
    </location>
</feature>
<feature type="compositionally biased region" description="Polar residues" evidence="3">
    <location>
        <begin position="741"/>
        <end position="759"/>
    </location>
</feature>
<dbReference type="PANTHER" id="PTHR13153:SF5">
    <property type="entry name" value="GATOR COMPLEX PROTEIN NPRL3"/>
    <property type="match status" value="1"/>
</dbReference>
<evidence type="ECO:0000256" key="1">
    <source>
        <dbReference type="ARBA" id="ARBA00010546"/>
    </source>
</evidence>
<dbReference type="GO" id="GO:1904262">
    <property type="term" value="P:negative regulation of TORC1 signaling"/>
    <property type="evidence" value="ECO:0007669"/>
    <property type="project" value="TreeGrafter"/>
</dbReference>
<comment type="caution">
    <text evidence="5">The sequence shown here is derived from an EMBL/GenBank/DDBJ whole genome shotgun (WGS) entry which is preliminary data.</text>
</comment>
<evidence type="ECO:0000259" key="4">
    <source>
        <dbReference type="Pfam" id="PF24064"/>
    </source>
</evidence>
<dbReference type="GO" id="GO:0051321">
    <property type="term" value="P:meiotic cell cycle"/>
    <property type="evidence" value="ECO:0007669"/>
    <property type="project" value="UniProtKB-UniRule"/>
</dbReference>
<feature type="compositionally biased region" description="Polar residues" evidence="3">
    <location>
        <begin position="328"/>
        <end position="345"/>
    </location>
</feature>
<name>A0A427XWW2_9TREE</name>
<evidence type="ECO:0000313" key="5">
    <source>
        <dbReference type="EMBL" id="RSH83330.1"/>
    </source>
</evidence>
<keyword evidence="2" id="KW-0732">Signal</keyword>
<dbReference type="GO" id="GO:1990130">
    <property type="term" value="C:GATOR1 complex"/>
    <property type="evidence" value="ECO:0007669"/>
    <property type="project" value="TreeGrafter"/>
</dbReference>
<dbReference type="InterPro" id="IPR005365">
    <property type="entry name" value="Npr3"/>
</dbReference>
<comment type="similarity">
    <text evidence="1 2">Belongs to the NPR3 family.</text>
</comment>
<keyword evidence="6" id="KW-1185">Reference proteome</keyword>
<reference evidence="5 6" key="1">
    <citation type="submission" date="2018-11" db="EMBL/GenBank/DDBJ databases">
        <title>Genome sequence of Apiotrichum porosum DSM 27194.</title>
        <authorList>
            <person name="Aliyu H."/>
            <person name="Gorte O."/>
            <person name="Ochsenreither K."/>
        </authorList>
    </citation>
    <scope>NUCLEOTIDE SEQUENCE [LARGE SCALE GENOMIC DNA]</scope>
    <source>
        <strain evidence="5 6">DSM 27194</strain>
    </source>
</reference>
<evidence type="ECO:0000256" key="2">
    <source>
        <dbReference type="RuleBase" id="RU368069"/>
    </source>
</evidence>
<dbReference type="AlphaFoldDB" id="A0A427XWW2"/>
<dbReference type="InterPro" id="IPR056603">
    <property type="entry name" value="HTH_NPRL3"/>
</dbReference>
<sequence>MAENILGLLLVTSSAQDRYVFRYPPDPTSPEVRLSQPVYSRATYTAKDTTVDTRPTHRLFPRGMHADGSRTSGSRGGGGLTVPPYSSAASSRPGLRSTRHLEGSDNSSAAMPASGSSLHSHLTQVGSSGNSGTDDSSSDDSDEDDRIFEGGGGYVPRRYSSEAESIRPNAPRGLSEILEGPRRSSLVESEATQRPGGAKKGKENGAFIEAQYNYALGYSLDFLADLLTPPRAACNRKFEVSVDELVFIGHPVSCNPDGRWAYPAEESSDEEDEPRRVSRGRRMNDTPGPRDASLRTVAEAPESPVSSRLLSDSNHSLFRAMSRNSVAASMSASGTEGSGTETPSRPNGKKLEDDKPVLQMFHLALILDKPDPQPDSDVTPNDTYKTVYQEIAFKWTAAAFALQVRDNWIATQARQITRIREKAISEGVSVVDCLRMCIEKTELGASLHELFSALHKVKSKPLNTLFSHLATTVNVNVSNIPISIAIPPREKDDEAALLANGDLDSSESDGEVDDAWSLTGADGALVARKQPHLNVEPWQALLVLNEHEADIHSAALRDGFRRDSKSQRAEDELMGALVRAADVTRPLHELAHQLRYDLEGIVIPLARELVQSKRAILVDVVNIRLRTILIPANVSQHLRSLDQHTNLWRMAFPSLGDLRAFISMVSFAPVPFRDLLPPEAQADPPKRDLYIRAITWLLRNDLVLQSHVRARVIVSPAVKETAWRRLWHRRRNKWLRERKASMTSTRSSLSRPSFTSPGTDASPKSDLITPRAVVVEQSNPMDGFATRVPRPSPPGVSTVLKREAARTATSVSNPLELRETTTFTSYLDYDSDLEMDSDVEGDEAPAGEAENAFAQFSVDETEPSIVPSFSSSFIFLPAHAQKDEARWLRVIREHTTDQVMRSRFDLCVQYFDGVTTFEEIMYRTSLSRRELDRIALVFRDDIMITIHP</sequence>
<feature type="region of interest" description="Disordered" evidence="3">
    <location>
        <begin position="738"/>
        <end position="765"/>
    </location>
</feature>
<feature type="region of interest" description="Disordered" evidence="3">
    <location>
        <begin position="782"/>
        <end position="807"/>
    </location>
</feature>
<dbReference type="STRING" id="105984.A0A427XWW2"/>
<protein>
    <recommendedName>
        <fullName evidence="2">Nitrogen permease regulator 3</fullName>
    </recommendedName>
    <alternativeName>
        <fullName evidence="2">Required for meiotic nuclear division protein 11</fullName>
    </alternativeName>
</protein>
<feature type="region of interest" description="Disordered" evidence="3">
    <location>
        <begin position="46"/>
        <end position="202"/>
    </location>
</feature>
<accession>A0A427XWW2</accession>
<dbReference type="EMBL" id="RSCE01000004">
    <property type="protein sequence ID" value="RSH83330.1"/>
    <property type="molecule type" value="Genomic_DNA"/>
</dbReference>
<keyword evidence="2" id="KW-0469">Meiosis</keyword>
<dbReference type="GO" id="GO:0005774">
    <property type="term" value="C:vacuolar membrane"/>
    <property type="evidence" value="ECO:0007669"/>
    <property type="project" value="UniProtKB-SubCell"/>
</dbReference>
<comment type="subcellular location">
    <subcellularLocation>
        <location evidence="2">Vacuole membrane</location>
        <topology evidence="2">Peripheral membrane protein</topology>
    </subcellularLocation>
</comment>
<evidence type="ECO:0000313" key="6">
    <source>
        <dbReference type="Proteomes" id="UP000279236"/>
    </source>
</evidence>